<proteinExistence type="predicted"/>
<gene>
    <name evidence="1" type="ORF">MSYG_2806</name>
</gene>
<name>A0A1M8A7J2_MALS4</name>
<protein>
    <submittedName>
        <fullName evidence="1">Uncharacterized protein</fullName>
    </submittedName>
</protein>
<evidence type="ECO:0000313" key="1">
    <source>
        <dbReference type="EMBL" id="SHO78460.1"/>
    </source>
</evidence>
<dbReference type="EMBL" id="LT671824">
    <property type="protein sequence ID" value="SHO78460.1"/>
    <property type="molecule type" value="Genomic_DNA"/>
</dbReference>
<sequence length="178" mass="20425">MGDRPLCLTELLGITRDEPIWHLWRNQHELEKKEYSDVHFYSIRPKGISFQWTPQPDPSRSKLLAIDIYNGHQKWGPYPYYPIIIYHGEKYLEVQPTTKALEFVQALGEPKRKGGGALTAGPAMWMEWELLSAQPESMSRLFVQVEFAGESARSPDRWEPGRGTEAVWGIMTLSNAPP</sequence>
<evidence type="ECO:0000313" key="2">
    <source>
        <dbReference type="Proteomes" id="UP000186303"/>
    </source>
</evidence>
<organism evidence="1 2">
    <name type="scientific">Malassezia sympodialis (strain ATCC 42132)</name>
    <name type="common">Atopic eczema-associated yeast</name>
    <dbReference type="NCBI Taxonomy" id="1230383"/>
    <lineage>
        <taxon>Eukaryota</taxon>
        <taxon>Fungi</taxon>
        <taxon>Dikarya</taxon>
        <taxon>Basidiomycota</taxon>
        <taxon>Ustilaginomycotina</taxon>
        <taxon>Malasseziomycetes</taxon>
        <taxon>Malasseziales</taxon>
        <taxon>Malasseziaceae</taxon>
        <taxon>Malassezia</taxon>
    </lineage>
</organism>
<reference evidence="2" key="1">
    <citation type="journal article" date="2017" name="Nucleic Acids Res.">
        <title>Proteogenomics produces comprehensive and highly accurate protein-coding gene annotation in a complete genome assembly of Malassezia sympodialis.</title>
        <authorList>
            <person name="Zhu Y."/>
            <person name="Engstroem P.G."/>
            <person name="Tellgren-Roth C."/>
            <person name="Baudo C.D."/>
            <person name="Kennell J.C."/>
            <person name="Sun S."/>
            <person name="Billmyre R.B."/>
            <person name="Schroeder M.S."/>
            <person name="Andersson A."/>
            <person name="Holm T."/>
            <person name="Sigurgeirsson B."/>
            <person name="Wu G."/>
            <person name="Sankaranarayanan S.R."/>
            <person name="Siddharthan R."/>
            <person name="Sanyal K."/>
            <person name="Lundeberg J."/>
            <person name="Nystedt B."/>
            <person name="Boekhout T."/>
            <person name="Dawson T.L. Jr."/>
            <person name="Heitman J."/>
            <person name="Scheynius A."/>
            <person name="Lehtioe J."/>
        </authorList>
    </citation>
    <scope>NUCLEOTIDE SEQUENCE [LARGE SCALE GENOMIC DNA]</scope>
    <source>
        <strain evidence="2">ATCC 42132</strain>
    </source>
</reference>
<dbReference type="Proteomes" id="UP000186303">
    <property type="component" value="Chromosome 4"/>
</dbReference>
<dbReference type="VEuPathDB" id="FungiDB:MSYG_2806"/>
<accession>A0A1M8A7J2</accession>
<dbReference type="AlphaFoldDB" id="A0A1M8A7J2"/>
<keyword evidence="2" id="KW-1185">Reference proteome</keyword>
<dbReference type="OrthoDB" id="2224399at2759"/>